<dbReference type="NCBIfam" id="TIGR00193">
    <property type="entry name" value="urease_gam"/>
    <property type="match status" value="1"/>
</dbReference>
<dbReference type="NCBIfam" id="TIGR00192">
    <property type="entry name" value="urease_beta"/>
    <property type="match status" value="1"/>
</dbReference>
<evidence type="ECO:0000256" key="2">
    <source>
        <dbReference type="ARBA" id="ARBA00012934"/>
    </source>
</evidence>
<dbReference type="RefSeq" id="WP_167189063.1">
    <property type="nucleotide sequence ID" value="NZ_JAASQL010000003.1"/>
</dbReference>
<dbReference type="Gene3D" id="3.30.280.10">
    <property type="entry name" value="Urease, gamma-like subunit"/>
    <property type="match status" value="1"/>
</dbReference>
<dbReference type="EC" id="3.5.1.5" evidence="2"/>
<dbReference type="InterPro" id="IPR036463">
    <property type="entry name" value="Urease_gamma_sf"/>
</dbReference>
<dbReference type="EMBL" id="JAASQL010000003">
    <property type="protein sequence ID" value="NIJ45962.1"/>
    <property type="molecule type" value="Genomic_DNA"/>
</dbReference>
<dbReference type="Pfam" id="PF00699">
    <property type="entry name" value="Urease_beta"/>
    <property type="match status" value="1"/>
</dbReference>
<evidence type="ECO:0000256" key="3">
    <source>
        <dbReference type="ARBA" id="ARBA00022801"/>
    </source>
</evidence>
<dbReference type="Proteomes" id="UP000745859">
    <property type="component" value="Unassembled WGS sequence"/>
</dbReference>
<dbReference type="PANTHER" id="PTHR33569">
    <property type="entry name" value="UREASE"/>
    <property type="match status" value="1"/>
</dbReference>
<dbReference type="Pfam" id="PF00547">
    <property type="entry name" value="Urease_gamma"/>
    <property type="match status" value="1"/>
</dbReference>
<dbReference type="CDD" id="cd00407">
    <property type="entry name" value="Urease_beta"/>
    <property type="match status" value="1"/>
</dbReference>
<comment type="catalytic activity">
    <reaction evidence="4">
        <text>urea + 2 H2O + H(+) = hydrogencarbonate + 2 NH4(+)</text>
        <dbReference type="Rhea" id="RHEA:20557"/>
        <dbReference type="ChEBI" id="CHEBI:15377"/>
        <dbReference type="ChEBI" id="CHEBI:15378"/>
        <dbReference type="ChEBI" id="CHEBI:16199"/>
        <dbReference type="ChEBI" id="CHEBI:17544"/>
        <dbReference type="ChEBI" id="CHEBI:28938"/>
        <dbReference type="EC" id="3.5.1.5"/>
    </reaction>
</comment>
<organism evidence="5 6">
    <name type="scientific">Wenyingzhuangia heitensis</name>
    <dbReference type="NCBI Taxonomy" id="1487859"/>
    <lineage>
        <taxon>Bacteria</taxon>
        <taxon>Pseudomonadati</taxon>
        <taxon>Bacteroidota</taxon>
        <taxon>Flavobacteriia</taxon>
        <taxon>Flavobacteriales</taxon>
        <taxon>Flavobacteriaceae</taxon>
        <taxon>Wenyingzhuangia</taxon>
    </lineage>
</organism>
<evidence type="ECO:0000313" key="6">
    <source>
        <dbReference type="Proteomes" id="UP000745859"/>
    </source>
</evidence>
<dbReference type="InterPro" id="IPR008223">
    <property type="entry name" value="Urease_gamma-beta_su"/>
</dbReference>
<dbReference type="InterPro" id="IPR002026">
    <property type="entry name" value="Urease_gamma/gamma-beta_su"/>
</dbReference>
<gene>
    <name evidence="5" type="ORF">FHR24_002433</name>
</gene>
<evidence type="ECO:0000256" key="4">
    <source>
        <dbReference type="ARBA" id="ARBA00047778"/>
    </source>
</evidence>
<reference evidence="5 6" key="1">
    <citation type="submission" date="2020-03" db="EMBL/GenBank/DDBJ databases">
        <title>Genomic Encyclopedia of Type Strains, Phase IV (KMG-IV): sequencing the most valuable type-strain genomes for metagenomic binning, comparative biology and taxonomic classification.</title>
        <authorList>
            <person name="Goeker M."/>
        </authorList>
    </citation>
    <scope>NUCLEOTIDE SEQUENCE [LARGE SCALE GENOMIC DNA]</scope>
    <source>
        <strain evidence="5 6">DSM 101599</strain>
    </source>
</reference>
<dbReference type="NCBIfam" id="NF009682">
    <property type="entry name" value="PRK13203.1"/>
    <property type="match status" value="1"/>
</dbReference>
<evidence type="ECO:0000313" key="5">
    <source>
        <dbReference type="EMBL" id="NIJ45962.1"/>
    </source>
</evidence>
<dbReference type="GO" id="GO:0009039">
    <property type="term" value="F:urease activity"/>
    <property type="evidence" value="ECO:0007669"/>
    <property type="project" value="UniProtKB-EC"/>
</dbReference>
<dbReference type="NCBIfam" id="NF009671">
    <property type="entry name" value="PRK13192.1"/>
    <property type="match status" value="1"/>
</dbReference>
<dbReference type="Gene3D" id="2.10.150.10">
    <property type="entry name" value="Urease, beta subunit"/>
    <property type="match status" value="1"/>
</dbReference>
<name>A0ABX0UG19_9FLAO</name>
<dbReference type="SUPFAM" id="SSF51278">
    <property type="entry name" value="Urease, beta-subunit"/>
    <property type="match status" value="1"/>
</dbReference>
<dbReference type="InterPro" id="IPR002019">
    <property type="entry name" value="Urease_beta-like"/>
</dbReference>
<protein>
    <recommendedName>
        <fullName evidence="2">urease</fullName>
        <ecNumber evidence="2">3.5.1.5</ecNumber>
    </recommendedName>
</protein>
<comment type="caution">
    <text evidence="5">The sequence shown here is derived from an EMBL/GenBank/DDBJ whole genome shotgun (WGS) entry which is preliminary data.</text>
</comment>
<dbReference type="InterPro" id="IPR050069">
    <property type="entry name" value="Urease_subunit"/>
</dbReference>
<proteinExistence type="predicted"/>
<accession>A0ABX0UG19</accession>
<evidence type="ECO:0000256" key="1">
    <source>
        <dbReference type="ARBA" id="ARBA00004897"/>
    </source>
</evidence>
<dbReference type="InterPro" id="IPR036461">
    <property type="entry name" value="Urease_betasu_sf"/>
</dbReference>
<dbReference type="CDD" id="cd00390">
    <property type="entry name" value="Urease_gamma"/>
    <property type="match status" value="1"/>
</dbReference>
<dbReference type="PIRSF" id="PIRSF001225">
    <property type="entry name" value="Urease_gammabeta"/>
    <property type="match status" value="1"/>
</dbReference>
<sequence length="247" mass="27250">MHLSPKEIDKLMLHNAGVLAQKRYARGILLNYPETIALISTQLLEFIREGVSVVELMDRGKKIIGCDEVMPGIEKMIHDVQIEGTFPDGTKLVTVHEPVCDVNLNNDWALYGSGLQKTKTKISIDNVMDSNPGAMEIGEGVILLNENRKTIDLDVTNIGDRPIQVGSHYNFIDVNIGLKFNREASIGYRLNIPAGTAIRFEPGETKNVELVEVSGSKIIYGGNNFVNGCVDDVAVDTIMDRVNKQVN</sequence>
<dbReference type="NCBIfam" id="NF009712">
    <property type="entry name" value="PRK13241.1"/>
    <property type="match status" value="1"/>
</dbReference>
<dbReference type="SUPFAM" id="SSF54111">
    <property type="entry name" value="Urease, gamma-subunit"/>
    <property type="match status" value="1"/>
</dbReference>
<comment type="pathway">
    <text evidence="1">Nitrogen metabolism; urea degradation; CO(2) and NH(3) from urea (urease route): step 1/1.</text>
</comment>
<dbReference type="PANTHER" id="PTHR33569:SF1">
    <property type="entry name" value="UREASE"/>
    <property type="match status" value="1"/>
</dbReference>
<keyword evidence="3 5" id="KW-0378">Hydrolase</keyword>
<keyword evidence="6" id="KW-1185">Reference proteome</keyword>